<dbReference type="RefSeq" id="WP_107506297.1">
    <property type="nucleotide sequence ID" value="NZ_CP130489.1"/>
</dbReference>
<name>A0A2T4KFW6_9STAP</name>
<accession>A0A2T4KFW6</accession>
<dbReference type="Gene3D" id="2.170.120.40">
    <property type="entry name" value="YbbR-like domain"/>
    <property type="match status" value="2"/>
</dbReference>
<dbReference type="Proteomes" id="UP000242547">
    <property type="component" value="Unassembled WGS sequence"/>
</dbReference>
<dbReference type="PANTHER" id="PTHR37804:SF1">
    <property type="entry name" value="CDAA REGULATORY PROTEIN CDAR"/>
    <property type="match status" value="1"/>
</dbReference>
<evidence type="ECO:0000313" key="2">
    <source>
        <dbReference type="Proteomes" id="UP000242547"/>
    </source>
</evidence>
<dbReference type="Gene3D" id="2.170.120.30">
    <property type="match status" value="1"/>
</dbReference>
<protein>
    <submittedName>
        <fullName evidence="1">Uncharacterized protein</fullName>
    </submittedName>
</protein>
<comment type="caution">
    <text evidence="1">The sequence shown here is derived from an EMBL/GenBank/DDBJ whole genome shotgun (WGS) entry which is preliminary data.</text>
</comment>
<sequence>MLESKWGLRFIALILAIFFYLSVNNVFGNVFSNDNLSQNSSKTIEDVPVEILYDSKNLHVTKAPDTVNVTISGPQSKLLKIEDADDIKVVVDLSNAKAGNYKEDYILKGLSNDINYNVKPKRAYVTLENKKTKTMHVQADISKNDINSDYKVKHSSVEPDSVKVTGGKEQLDKIAYLKAAYKDATKISEDTSDVADVIAFDKQLNKLDVKVQPDEVKLNVQLEPYSKKVDVKIRTKGSLPNNKSLDDITLADKEIELYGNRDELQNVSEIEGTVNLDDVTESTEKKVDLKLPSNVKKTEPKEVTAYINLK</sequence>
<gene>
    <name evidence="1" type="ORF">BUY44_09250</name>
</gene>
<dbReference type="AlphaFoldDB" id="A0A2T4KFW6"/>
<dbReference type="Pfam" id="PF07949">
    <property type="entry name" value="YbbR"/>
    <property type="match status" value="3"/>
</dbReference>
<organism evidence="1 2">
    <name type="scientific">Staphylococcus devriesei</name>
    <dbReference type="NCBI Taxonomy" id="586733"/>
    <lineage>
        <taxon>Bacteria</taxon>
        <taxon>Bacillati</taxon>
        <taxon>Bacillota</taxon>
        <taxon>Bacilli</taxon>
        <taxon>Bacillales</taxon>
        <taxon>Staphylococcaceae</taxon>
        <taxon>Staphylococcus</taxon>
    </lineage>
</organism>
<dbReference type="EMBL" id="PYZL01000071">
    <property type="protein sequence ID" value="PTE71628.1"/>
    <property type="molecule type" value="Genomic_DNA"/>
</dbReference>
<dbReference type="InterPro" id="IPR053154">
    <property type="entry name" value="c-di-AMP_regulator"/>
</dbReference>
<evidence type="ECO:0000313" key="1">
    <source>
        <dbReference type="EMBL" id="PTE71628.1"/>
    </source>
</evidence>
<dbReference type="PANTHER" id="PTHR37804">
    <property type="entry name" value="CDAA REGULATORY PROTEIN CDAR"/>
    <property type="match status" value="1"/>
</dbReference>
<reference evidence="1 2" key="1">
    <citation type="journal article" date="2016" name="Front. Microbiol.">
        <title>Comprehensive Phylogenetic Analysis of Bovine Non-aureus Staphylococci Species Based on Whole-Genome Sequencing.</title>
        <authorList>
            <person name="Naushad S."/>
            <person name="Barkema H.W."/>
            <person name="Luby C."/>
            <person name="Condas L.A."/>
            <person name="Nobrega D.B."/>
            <person name="Carson D.A."/>
            <person name="De Buck J."/>
        </authorList>
    </citation>
    <scope>NUCLEOTIDE SEQUENCE [LARGE SCALE GENOMIC DNA]</scope>
    <source>
        <strain evidence="1 2">SNUC 761</strain>
    </source>
</reference>
<proteinExistence type="predicted"/>
<dbReference type="InterPro" id="IPR012505">
    <property type="entry name" value="YbbR"/>
</dbReference>